<proteinExistence type="predicted"/>
<dbReference type="PANTHER" id="PTHR36766">
    <property type="entry name" value="PLANT BROAD-SPECTRUM MILDEW RESISTANCE PROTEIN RPW8"/>
    <property type="match status" value="1"/>
</dbReference>
<feature type="chain" id="PRO_5029675514" evidence="7">
    <location>
        <begin position="17"/>
        <end position="965"/>
    </location>
</feature>
<dbReference type="Gene3D" id="1.20.5.4130">
    <property type="match status" value="1"/>
</dbReference>
<keyword evidence="2" id="KW-0677">Repeat</keyword>
<evidence type="ECO:0000256" key="6">
    <source>
        <dbReference type="SAM" id="Coils"/>
    </source>
</evidence>
<keyword evidence="7" id="KW-0732">Signal</keyword>
<dbReference type="Pfam" id="PF18052">
    <property type="entry name" value="Rx_N"/>
    <property type="match status" value="1"/>
</dbReference>
<dbReference type="AlphaFoldDB" id="A0A7J6I9Z9"/>
<keyword evidence="6" id="KW-0175">Coiled coil</keyword>
<evidence type="ECO:0000259" key="8">
    <source>
        <dbReference type="Pfam" id="PF00931"/>
    </source>
</evidence>
<keyword evidence="4" id="KW-0611">Plant defense</keyword>
<dbReference type="InterPro" id="IPR003591">
    <property type="entry name" value="Leu-rich_rpt_typical-subtyp"/>
</dbReference>
<dbReference type="InterPro" id="IPR041118">
    <property type="entry name" value="Rx_N"/>
</dbReference>
<feature type="coiled-coil region" evidence="6">
    <location>
        <begin position="29"/>
        <end position="56"/>
    </location>
</feature>
<dbReference type="Pfam" id="PF23559">
    <property type="entry name" value="WHD_DRP"/>
    <property type="match status" value="1"/>
</dbReference>
<evidence type="ECO:0000256" key="4">
    <source>
        <dbReference type="ARBA" id="ARBA00022821"/>
    </source>
</evidence>
<dbReference type="Gene3D" id="1.10.10.10">
    <property type="entry name" value="Winged helix-like DNA-binding domain superfamily/Winged helix DNA-binding domain"/>
    <property type="match status" value="1"/>
</dbReference>
<keyword evidence="3" id="KW-0547">Nucleotide-binding</keyword>
<keyword evidence="1" id="KW-0433">Leucine-rich repeat</keyword>
<evidence type="ECO:0000313" key="12">
    <source>
        <dbReference type="EMBL" id="KAF4404432.1"/>
    </source>
</evidence>
<reference evidence="12 13" key="1">
    <citation type="journal article" date="2020" name="bioRxiv">
        <title>Sequence and annotation of 42 cannabis genomes reveals extensive copy number variation in cannabinoid synthesis and pathogen resistance genes.</title>
        <authorList>
            <person name="Mckernan K.J."/>
            <person name="Helbert Y."/>
            <person name="Kane L.T."/>
            <person name="Ebling H."/>
            <person name="Zhang L."/>
            <person name="Liu B."/>
            <person name="Eaton Z."/>
            <person name="Mclaughlin S."/>
            <person name="Kingan S."/>
            <person name="Baybayan P."/>
            <person name="Concepcion G."/>
            <person name="Jordan M."/>
            <person name="Riva A."/>
            <person name="Barbazuk W."/>
            <person name="Harkins T."/>
        </authorList>
    </citation>
    <scope>NUCLEOTIDE SEQUENCE [LARGE SCALE GENOMIC DNA]</scope>
    <source>
        <strain evidence="13">cv. Jamaican Lion 4</strain>
        <tissue evidence="12">Leaf</tissue>
    </source>
</reference>
<dbReference type="InterPro" id="IPR032675">
    <property type="entry name" value="LRR_dom_sf"/>
</dbReference>
<dbReference type="GO" id="GO:0051707">
    <property type="term" value="P:response to other organism"/>
    <property type="evidence" value="ECO:0007669"/>
    <property type="project" value="UniProtKB-ARBA"/>
</dbReference>
<dbReference type="InterPro" id="IPR058922">
    <property type="entry name" value="WHD_DRP"/>
</dbReference>
<dbReference type="PANTHER" id="PTHR36766:SF45">
    <property type="entry name" value="NB-ARC DOMAIN-CONTAINING PROTEIN"/>
    <property type="match status" value="1"/>
</dbReference>
<evidence type="ECO:0000259" key="9">
    <source>
        <dbReference type="Pfam" id="PF18052"/>
    </source>
</evidence>
<dbReference type="PRINTS" id="PR00364">
    <property type="entry name" value="DISEASERSIST"/>
</dbReference>
<evidence type="ECO:0000256" key="1">
    <source>
        <dbReference type="ARBA" id="ARBA00022614"/>
    </source>
</evidence>
<evidence type="ECO:0000259" key="10">
    <source>
        <dbReference type="Pfam" id="PF23559"/>
    </source>
</evidence>
<dbReference type="InterPro" id="IPR042197">
    <property type="entry name" value="Apaf_helical"/>
</dbReference>
<keyword evidence="5" id="KW-0067">ATP-binding</keyword>
<feature type="signal peptide" evidence="7">
    <location>
        <begin position="1"/>
        <end position="16"/>
    </location>
</feature>
<dbReference type="InterPro" id="IPR002182">
    <property type="entry name" value="NB-ARC"/>
</dbReference>
<dbReference type="PROSITE" id="PS51450">
    <property type="entry name" value="LRR"/>
    <property type="match status" value="1"/>
</dbReference>
<dbReference type="SMART" id="SM00369">
    <property type="entry name" value="LRR_TYP"/>
    <property type="match status" value="2"/>
</dbReference>
<feature type="domain" description="Disease resistance R13L4/SHOC-2-like LRR" evidence="11">
    <location>
        <begin position="534"/>
        <end position="845"/>
    </location>
</feature>
<dbReference type="Gene3D" id="1.10.8.430">
    <property type="entry name" value="Helical domain of apoptotic protease-activating factors"/>
    <property type="match status" value="1"/>
</dbReference>
<evidence type="ECO:0000313" key="13">
    <source>
        <dbReference type="Proteomes" id="UP000583929"/>
    </source>
</evidence>
<dbReference type="SUPFAM" id="SSF52058">
    <property type="entry name" value="L domain-like"/>
    <property type="match status" value="1"/>
</dbReference>
<protein>
    <submittedName>
        <fullName evidence="12">Uncharacterized protein</fullName>
    </submittedName>
</protein>
<dbReference type="Proteomes" id="UP000583929">
    <property type="component" value="Unassembled WGS sequence"/>
</dbReference>
<dbReference type="InterPro" id="IPR036388">
    <property type="entry name" value="WH-like_DNA-bd_sf"/>
</dbReference>
<name>A0A7J6I9Z9_CANSA</name>
<dbReference type="GO" id="GO:0043531">
    <property type="term" value="F:ADP binding"/>
    <property type="evidence" value="ECO:0007669"/>
    <property type="project" value="InterPro"/>
</dbReference>
<evidence type="ECO:0000256" key="7">
    <source>
        <dbReference type="SAM" id="SignalP"/>
    </source>
</evidence>
<dbReference type="Gene3D" id="3.80.10.10">
    <property type="entry name" value="Ribonuclease Inhibitor"/>
    <property type="match status" value="2"/>
</dbReference>
<organism evidence="12 13">
    <name type="scientific">Cannabis sativa</name>
    <name type="common">Hemp</name>
    <name type="synonym">Marijuana</name>
    <dbReference type="NCBI Taxonomy" id="3483"/>
    <lineage>
        <taxon>Eukaryota</taxon>
        <taxon>Viridiplantae</taxon>
        <taxon>Streptophyta</taxon>
        <taxon>Embryophyta</taxon>
        <taxon>Tracheophyta</taxon>
        <taxon>Spermatophyta</taxon>
        <taxon>Magnoliopsida</taxon>
        <taxon>eudicotyledons</taxon>
        <taxon>Gunneridae</taxon>
        <taxon>Pentapetalae</taxon>
        <taxon>rosids</taxon>
        <taxon>fabids</taxon>
        <taxon>Rosales</taxon>
        <taxon>Cannabaceae</taxon>
        <taxon>Cannabis</taxon>
    </lineage>
</organism>
<keyword evidence="13" id="KW-1185">Reference proteome</keyword>
<dbReference type="GO" id="GO:0005524">
    <property type="term" value="F:ATP binding"/>
    <property type="evidence" value="ECO:0007669"/>
    <property type="project" value="UniProtKB-KW"/>
</dbReference>
<evidence type="ECO:0000256" key="5">
    <source>
        <dbReference type="ARBA" id="ARBA00022840"/>
    </source>
</evidence>
<dbReference type="Gene3D" id="3.40.50.300">
    <property type="entry name" value="P-loop containing nucleotide triphosphate hydrolases"/>
    <property type="match status" value="1"/>
</dbReference>
<dbReference type="InterPro" id="IPR001611">
    <property type="entry name" value="Leu-rich_rpt"/>
</dbReference>
<dbReference type="EMBL" id="JAATIQ010000002">
    <property type="protein sequence ID" value="KAF4404432.1"/>
    <property type="molecule type" value="Genomic_DNA"/>
</dbReference>
<feature type="domain" description="Disease resistance N-terminal" evidence="9">
    <location>
        <begin position="8"/>
        <end position="107"/>
    </location>
</feature>
<dbReference type="GO" id="GO:0006952">
    <property type="term" value="P:defense response"/>
    <property type="evidence" value="ECO:0007669"/>
    <property type="project" value="UniProtKB-KW"/>
</dbReference>
<gene>
    <name evidence="12" type="ORF">G4B88_014888</name>
</gene>
<dbReference type="InterPro" id="IPR055414">
    <property type="entry name" value="LRR_R13L4/SHOC2-like"/>
</dbReference>
<evidence type="ECO:0000259" key="11">
    <source>
        <dbReference type="Pfam" id="PF23598"/>
    </source>
</evidence>
<comment type="caution">
    <text evidence="12">The sequence shown here is derived from an EMBL/GenBank/DDBJ whole genome shotgun (WGS) entry which is preliminary data.</text>
</comment>
<dbReference type="SUPFAM" id="SSF52540">
    <property type="entry name" value="P-loop containing nucleoside triphosphate hydrolases"/>
    <property type="match status" value="1"/>
</dbReference>
<evidence type="ECO:0000256" key="2">
    <source>
        <dbReference type="ARBA" id="ARBA00022737"/>
    </source>
</evidence>
<dbReference type="Pfam" id="PF23598">
    <property type="entry name" value="LRR_14"/>
    <property type="match status" value="1"/>
</dbReference>
<evidence type="ECO:0000256" key="3">
    <source>
        <dbReference type="ARBA" id="ARBA00022741"/>
    </source>
</evidence>
<accession>A0A7J6I9Z9</accession>
<sequence length="965" mass="111320">MAAAAVISVVVQLLGSLPLEMIIKEVSLLNNVQTRVENSKRKLRSIKAVLQDADNRRWSTNSSQSVKLWLEMLEDDSQEILNVLDRWNTLILRSQIEKDIELLEFGKQSSKVSRFIFSSSSSCFCYFPKVEKLISHREIVRQIEEIEEKLTIAASQIGSLGLIENITRLNNTSRGRLETTSFVDEEKDEEMSSSSSNVAPKFQTLQAALNWITSRLGRTRFLLVLDDVWNEEYSKWEPLEISLKKLERVGSRVLVTTRKESVARLMGTKFSQIIKLKELSQKECQLIFERHAFKDRRSEEIEELRDIGAQIVSKCKGLPLAAKTLGGLMRFKGSRQEWEDVLCSHLWELNVREVEQYLFGPLLLSYIDLSSLEKRCLLHCAIYPKDHFIDKTQLIQLWMSEGYLNSEEEGSNVFQNLSMRSFFQDFQEVEEDVFDDGNVVCKMHDILHDFIQYLTKREYEIVEAFIINLDGNQRRRLRRFELGDQRIRHLTITLESEAQFPNLKLSSDNKKFLHTFLILRQGKSSAVCVDSSVFLSLKHLRSLNLSNCGLKSLPENIGSLIHLRYLEVTNNPLVKLPDTICDLCNLQTFRLEHGCPSLLELPEGIGKLVNLRFLYLGGCSRYDFKGLPKGLSKLTSLRILDWFQNPKNSTKYLTLRELTTMANSNNLKINLMALRSHDAAAAASDEGHNKMDLTTLGSIYELVIYPNMMTNDPHDVGLFEFIKPHPKLKVLILRKCSRIQTFSPKWLKSLTLLREIEFYRCYSLETLTPAIGKLPSLETLHFWGLHIKNMGPEILGIAEEQVTPLYPRLKVLKFTSAENWLEWKTDAPCCDVTIMPCLQSLHFSYCKRLQVLPGFLHNVPLQFIYITEAEILEKHCRVRDKNEWPKISHTKNILLNDIHVQKDDSKVVTCLYWNLAIGRNGSSQHLVKTDKAMAYCTTWIEPHQHLYIGLNALKSLECSYCRIQR</sequence>
<feature type="domain" description="NB-ARC" evidence="8">
    <location>
        <begin position="208"/>
        <end position="296"/>
    </location>
</feature>
<dbReference type="InterPro" id="IPR027417">
    <property type="entry name" value="P-loop_NTPase"/>
</dbReference>
<feature type="domain" description="Disease resistance protein winged helix" evidence="10">
    <location>
        <begin position="382"/>
        <end position="451"/>
    </location>
</feature>
<dbReference type="Pfam" id="PF00931">
    <property type="entry name" value="NB-ARC"/>
    <property type="match status" value="1"/>
</dbReference>